<dbReference type="PROSITE" id="PS51257">
    <property type="entry name" value="PROKAR_LIPOPROTEIN"/>
    <property type="match status" value="1"/>
</dbReference>
<dbReference type="STRING" id="1144275.COCOR_01700"/>
<keyword evidence="2" id="KW-1185">Reference proteome</keyword>
<dbReference type="Proteomes" id="UP000007587">
    <property type="component" value="Chromosome"/>
</dbReference>
<evidence type="ECO:0008006" key="3">
    <source>
        <dbReference type="Google" id="ProtNLM"/>
    </source>
</evidence>
<evidence type="ECO:0000313" key="1">
    <source>
        <dbReference type="EMBL" id="AFE04231.1"/>
    </source>
</evidence>
<dbReference type="OrthoDB" id="5517933at2"/>
<organism evidence="1 2">
    <name type="scientific">Corallococcus coralloides (strain ATCC 25202 / DSM 2259 / NBRC 100086 / M2)</name>
    <name type="common">Myxococcus coralloides</name>
    <dbReference type="NCBI Taxonomy" id="1144275"/>
    <lineage>
        <taxon>Bacteria</taxon>
        <taxon>Pseudomonadati</taxon>
        <taxon>Myxococcota</taxon>
        <taxon>Myxococcia</taxon>
        <taxon>Myxococcales</taxon>
        <taxon>Cystobacterineae</taxon>
        <taxon>Myxococcaceae</taxon>
        <taxon>Corallococcus</taxon>
    </lineage>
</organism>
<reference evidence="2" key="2">
    <citation type="submission" date="2012-03" db="EMBL/GenBank/DDBJ databases">
        <title>Genome sequence of the fruiting myxobacterium Corallococcus coralloides DSM 2259.</title>
        <authorList>
            <person name="Huntley S."/>
            <person name="Zhang Y."/>
            <person name="Treuner-Lange A."/>
            <person name="Sensen C.W."/>
            <person name="Sogaard-Andersen L."/>
        </authorList>
    </citation>
    <scope>NUCLEOTIDE SEQUENCE [LARGE SCALE GENOMIC DNA]</scope>
    <source>
        <strain evidence="2">ATCC 25202 / DSM 2259 / NBRC 100086 / M2</strain>
    </source>
</reference>
<protein>
    <recommendedName>
        <fullName evidence="3">Lipoprotein</fullName>
    </recommendedName>
</protein>
<sequence length="96" mass="9934">MKTLKRGLLLMGCLLGTVGCGVEAPEEGALVVEEEDTQEVSAQAGCIPGQTRTIKVGCCTPTLERRQNQICTNSAGSWSNSGSSYCGGSTLNCYGG</sequence>
<dbReference type="KEGG" id="ccx:COCOR_01700"/>
<proteinExistence type="predicted"/>
<dbReference type="HOGENOM" id="CLU_2354973_0_0_7"/>
<dbReference type="EMBL" id="CP003389">
    <property type="protein sequence ID" value="AFE04231.1"/>
    <property type="molecule type" value="Genomic_DNA"/>
</dbReference>
<evidence type="ECO:0000313" key="2">
    <source>
        <dbReference type="Proteomes" id="UP000007587"/>
    </source>
</evidence>
<dbReference type="AlphaFoldDB" id="H8N036"/>
<reference evidence="1 2" key="1">
    <citation type="journal article" date="2012" name="J. Bacteriol.">
        <title>Complete Genome Sequence of the Fruiting Myxobacterium Corallococcus coralloides DSM 2259.</title>
        <authorList>
            <person name="Huntley S."/>
            <person name="Zhang Y."/>
            <person name="Treuner-Lange A."/>
            <person name="Kneip S."/>
            <person name="Sensen C.W."/>
            <person name="Sogaard-Andersen L."/>
        </authorList>
    </citation>
    <scope>NUCLEOTIDE SEQUENCE [LARGE SCALE GENOMIC DNA]</scope>
    <source>
        <strain evidence="2">ATCC 25202 / DSM 2259 / NBRC 100086 / M2</strain>
    </source>
</reference>
<gene>
    <name evidence="1" type="ordered locus">COCOR_01700</name>
</gene>
<dbReference type="InParanoid" id="H8N036"/>
<accession>H8N036</accession>
<dbReference type="RefSeq" id="WP_014394546.1">
    <property type="nucleotide sequence ID" value="NC_017030.1"/>
</dbReference>
<name>H8N036_CORCM</name>